<keyword evidence="3" id="KW-1185">Reference proteome</keyword>
<dbReference type="Gene3D" id="1.25.40.10">
    <property type="entry name" value="Tetratricopeptide repeat domain"/>
    <property type="match status" value="1"/>
</dbReference>
<gene>
    <name evidence="2" type="ordered locus">Caci_6698</name>
</gene>
<evidence type="ECO:0000313" key="3">
    <source>
        <dbReference type="Proteomes" id="UP000000851"/>
    </source>
</evidence>
<dbReference type="PROSITE" id="PS50943">
    <property type="entry name" value="HTH_CROC1"/>
    <property type="match status" value="1"/>
</dbReference>
<dbReference type="AlphaFoldDB" id="C7Q051"/>
<evidence type="ECO:0000313" key="2">
    <source>
        <dbReference type="EMBL" id="ACU75544.1"/>
    </source>
</evidence>
<dbReference type="Proteomes" id="UP000000851">
    <property type="component" value="Chromosome"/>
</dbReference>
<organism evidence="2 3">
    <name type="scientific">Catenulispora acidiphila (strain DSM 44928 / JCM 14897 / NBRC 102108 / NRRL B-24433 / ID139908)</name>
    <dbReference type="NCBI Taxonomy" id="479433"/>
    <lineage>
        <taxon>Bacteria</taxon>
        <taxon>Bacillati</taxon>
        <taxon>Actinomycetota</taxon>
        <taxon>Actinomycetes</taxon>
        <taxon>Catenulisporales</taxon>
        <taxon>Catenulisporaceae</taxon>
        <taxon>Catenulispora</taxon>
    </lineage>
</organism>
<accession>C7Q051</accession>
<dbReference type="SMART" id="SM00530">
    <property type="entry name" value="HTH_XRE"/>
    <property type="match status" value="1"/>
</dbReference>
<dbReference type="InterPro" id="IPR010982">
    <property type="entry name" value="Lambda_DNA-bd_dom_sf"/>
</dbReference>
<dbReference type="STRING" id="479433.Caci_6698"/>
<dbReference type="Gene3D" id="1.10.260.40">
    <property type="entry name" value="lambda repressor-like DNA-binding domains"/>
    <property type="match status" value="1"/>
</dbReference>
<dbReference type="InterPro" id="IPR011990">
    <property type="entry name" value="TPR-like_helical_dom_sf"/>
</dbReference>
<sequence length="412" mass="45439">MSEFGIEMRRLRMRRELSLAGLADRVHYDKGYLSKIETGRLPANRRLAILVDVELGADGDLVALVPEEPRRRGGSGVAAVSDAEPDWGGELVAFGEALAVPLGLPPMAGRDHTDDQRLLTHYRDEFDRHRRLSQQLPPELVLRRLIVDFNTLMELAQTSTTSASPLHLLAARYAEFIGWMCQEAGRLDLALSWTRRTADLATRAEAADLAVYTLVREAELALYDGDPVTAMELAERVLEDPRARARSRGLAAHRQAQAFAIRGDHARCLSSLAHARDLLHPERLAQDEPVVGSVTVGGLDNAIAGWCHYDLGRPQRASEFLADALERTPAEAHRSRALFGARLALAYEASGELEEMQAVTLRVLDDASLVRSAGANAELRGLSRALMRHHNVRALRELRTSLDEALVGARRA</sequence>
<dbReference type="eggNOG" id="COG1813">
    <property type="taxonomic scope" value="Bacteria"/>
</dbReference>
<dbReference type="RefSeq" id="WP_015795273.1">
    <property type="nucleotide sequence ID" value="NC_013131.1"/>
</dbReference>
<dbReference type="InterPro" id="IPR001387">
    <property type="entry name" value="Cro/C1-type_HTH"/>
</dbReference>
<dbReference type="SUPFAM" id="SSF47413">
    <property type="entry name" value="lambda repressor-like DNA-binding domains"/>
    <property type="match status" value="1"/>
</dbReference>
<proteinExistence type="predicted"/>
<dbReference type="GO" id="GO:0003677">
    <property type="term" value="F:DNA binding"/>
    <property type="evidence" value="ECO:0007669"/>
    <property type="project" value="InterPro"/>
</dbReference>
<protein>
    <submittedName>
        <fullName evidence="2">Transcriptional regulator, XRE family</fullName>
    </submittedName>
</protein>
<dbReference type="EMBL" id="CP001700">
    <property type="protein sequence ID" value="ACU75544.1"/>
    <property type="molecule type" value="Genomic_DNA"/>
</dbReference>
<dbReference type="KEGG" id="cai:Caci_6698"/>
<name>C7Q051_CATAD</name>
<dbReference type="InParanoid" id="C7Q051"/>
<evidence type="ECO:0000259" key="1">
    <source>
        <dbReference type="PROSITE" id="PS50943"/>
    </source>
</evidence>
<dbReference type="Pfam" id="PF13560">
    <property type="entry name" value="HTH_31"/>
    <property type="match status" value="1"/>
</dbReference>
<dbReference type="HOGENOM" id="CLU_050691_0_0_11"/>
<reference evidence="2 3" key="1">
    <citation type="journal article" date="2009" name="Stand. Genomic Sci.">
        <title>Complete genome sequence of Catenulispora acidiphila type strain (ID 139908).</title>
        <authorList>
            <person name="Copeland A."/>
            <person name="Lapidus A."/>
            <person name="Glavina Del Rio T."/>
            <person name="Nolan M."/>
            <person name="Lucas S."/>
            <person name="Chen F."/>
            <person name="Tice H."/>
            <person name="Cheng J.F."/>
            <person name="Bruce D."/>
            <person name="Goodwin L."/>
            <person name="Pitluck S."/>
            <person name="Mikhailova N."/>
            <person name="Pati A."/>
            <person name="Ivanova N."/>
            <person name="Mavromatis K."/>
            <person name="Chen A."/>
            <person name="Palaniappan K."/>
            <person name="Chain P."/>
            <person name="Land M."/>
            <person name="Hauser L."/>
            <person name="Chang Y.J."/>
            <person name="Jeffries C.D."/>
            <person name="Chertkov O."/>
            <person name="Brettin T."/>
            <person name="Detter J.C."/>
            <person name="Han C."/>
            <person name="Ali Z."/>
            <person name="Tindall B.J."/>
            <person name="Goker M."/>
            <person name="Bristow J."/>
            <person name="Eisen J.A."/>
            <person name="Markowitz V."/>
            <person name="Hugenholtz P."/>
            <person name="Kyrpides N.C."/>
            <person name="Klenk H.P."/>
        </authorList>
    </citation>
    <scope>NUCLEOTIDE SEQUENCE [LARGE SCALE GENOMIC DNA]</scope>
    <source>
        <strain evidence="3">DSM 44928 / JCM 14897 / NBRC 102108 / NRRL B-24433 / ID139908</strain>
    </source>
</reference>
<feature type="domain" description="HTH cro/C1-type" evidence="1">
    <location>
        <begin position="8"/>
        <end position="40"/>
    </location>
</feature>